<dbReference type="GO" id="GO:0048048">
    <property type="term" value="P:embryonic eye morphogenesis"/>
    <property type="evidence" value="ECO:0007669"/>
    <property type="project" value="TreeGrafter"/>
</dbReference>
<feature type="compositionally biased region" description="Basic and acidic residues" evidence="8">
    <location>
        <begin position="122"/>
        <end position="141"/>
    </location>
</feature>
<evidence type="ECO:0000256" key="9">
    <source>
        <dbReference type="SAM" id="SignalP"/>
    </source>
</evidence>
<dbReference type="Pfam" id="PF05507">
    <property type="entry name" value="MAGP"/>
    <property type="match status" value="1"/>
</dbReference>
<keyword evidence="5 9" id="KW-0732">Signal</keyword>
<feature type="region of interest" description="Disordered" evidence="8">
    <location>
        <begin position="30"/>
        <end position="56"/>
    </location>
</feature>
<evidence type="ECO:0000313" key="11">
    <source>
        <dbReference type="Proteomes" id="UP001295444"/>
    </source>
</evidence>
<dbReference type="PANTHER" id="PTHR16485">
    <property type="entry name" value="MICROFIBRILLAR-ASSOCIATED PROTEIN 2"/>
    <property type="match status" value="1"/>
</dbReference>
<feature type="region of interest" description="Disordered" evidence="8">
    <location>
        <begin position="119"/>
        <end position="141"/>
    </location>
</feature>
<evidence type="ECO:0000256" key="8">
    <source>
        <dbReference type="SAM" id="MobiDB-lite"/>
    </source>
</evidence>
<evidence type="ECO:0000256" key="3">
    <source>
        <dbReference type="ARBA" id="ARBA00022525"/>
    </source>
</evidence>
<name>A0AAD1WU91_PELCU</name>
<keyword evidence="11" id="KW-1185">Reference proteome</keyword>
<protein>
    <submittedName>
        <fullName evidence="10">Microfibrillar-associated 5</fullName>
    </submittedName>
</protein>
<proteinExistence type="inferred from homology"/>
<evidence type="ECO:0000256" key="2">
    <source>
        <dbReference type="ARBA" id="ARBA00005317"/>
    </source>
</evidence>
<gene>
    <name evidence="10" type="ORF">PECUL_23A055010</name>
</gene>
<sequence length="141" mass="15589">MEGLNKGFLCSLLLAVTALAIPEPGFVISRRDVDDGTDGAPAVDDTGSQPSAEPGDCREVQYPCTRVYSVQKPVKQCISYLCVTSVRRVYMLNKEICTRIMCKEHEVIQDEKCRQLAGLPPRRFEQPEAAPEEKPTTSEGI</sequence>
<evidence type="ECO:0000256" key="1">
    <source>
        <dbReference type="ARBA" id="ARBA00004498"/>
    </source>
</evidence>
<evidence type="ECO:0000256" key="7">
    <source>
        <dbReference type="ARBA" id="ARBA00023180"/>
    </source>
</evidence>
<comment type="subcellular location">
    <subcellularLocation>
        <location evidence="1">Secreted</location>
        <location evidence="1">Extracellular space</location>
        <location evidence="1">Extracellular matrix</location>
    </subcellularLocation>
</comment>
<reference evidence="10" key="1">
    <citation type="submission" date="2022-03" db="EMBL/GenBank/DDBJ databases">
        <authorList>
            <person name="Alioto T."/>
            <person name="Alioto T."/>
            <person name="Gomez Garrido J."/>
        </authorList>
    </citation>
    <scope>NUCLEOTIDE SEQUENCE</scope>
</reference>
<evidence type="ECO:0000256" key="5">
    <source>
        <dbReference type="ARBA" id="ARBA00022729"/>
    </source>
</evidence>
<dbReference type="EMBL" id="OW240922">
    <property type="protein sequence ID" value="CAH2322580.1"/>
    <property type="molecule type" value="Genomic_DNA"/>
</dbReference>
<keyword evidence="6" id="KW-1015">Disulfide bond</keyword>
<keyword evidence="3" id="KW-0964">Secreted</keyword>
<evidence type="ECO:0000256" key="4">
    <source>
        <dbReference type="ARBA" id="ARBA00022530"/>
    </source>
</evidence>
<dbReference type="PANTHER" id="PTHR16485:SF6">
    <property type="entry name" value="MICROFIBRILLAR-ASSOCIATED PROTEIN 5"/>
    <property type="match status" value="1"/>
</dbReference>
<keyword evidence="4" id="KW-0272">Extracellular matrix</keyword>
<dbReference type="Proteomes" id="UP001295444">
    <property type="component" value="Chromosome 11"/>
</dbReference>
<organism evidence="10 11">
    <name type="scientific">Pelobates cultripes</name>
    <name type="common">Western spadefoot toad</name>
    <dbReference type="NCBI Taxonomy" id="61616"/>
    <lineage>
        <taxon>Eukaryota</taxon>
        <taxon>Metazoa</taxon>
        <taxon>Chordata</taxon>
        <taxon>Craniata</taxon>
        <taxon>Vertebrata</taxon>
        <taxon>Euteleostomi</taxon>
        <taxon>Amphibia</taxon>
        <taxon>Batrachia</taxon>
        <taxon>Anura</taxon>
        <taxon>Pelobatoidea</taxon>
        <taxon>Pelobatidae</taxon>
        <taxon>Pelobates</taxon>
    </lineage>
</organism>
<dbReference type="AlphaFoldDB" id="A0AAD1WU91"/>
<feature type="signal peptide" evidence="9">
    <location>
        <begin position="1"/>
        <end position="20"/>
    </location>
</feature>
<dbReference type="InterPro" id="IPR008673">
    <property type="entry name" value="MAGP"/>
</dbReference>
<dbReference type="GO" id="GO:0001527">
    <property type="term" value="C:microfibril"/>
    <property type="evidence" value="ECO:0007669"/>
    <property type="project" value="InterPro"/>
</dbReference>
<keyword evidence="7" id="KW-0325">Glycoprotein</keyword>
<evidence type="ECO:0000256" key="6">
    <source>
        <dbReference type="ARBA" id="ARBA00023157"/>
    </source>
</evidence>
<evidence type="ECO:0000313" key="10">
    <source>
        <dbReference type="EMBL" id="CAH2322580.1"/>
    </source>
</evidence>
<comment type="similarity">
    <text evidence="2">Belongs to the MFAP family.</text>
</comment>
<accession>A0AAD1WU91</accession>
<feature type="chain" id="PRO_5041917906" evidence="9">
    <location>
        <begin position="21"/>
        <end position="141"/>
    </location>
</feature>